<dbReference type="SUPFAM" id="SSF54593">
    <property type="entry name" value="Glyoxalase/Bleomycin resistance protein/Dihydroxybiphenyl dioxygenase"/>
    <property type="match status" value="2"/>
</dbReference>
<dbReference type="InterPro" id="IPR004360">
    <property type="entry name" value="Glyas_Fos-R_dOase_dom"/>
</dbReference>
<dbReference type="EMBL" id="BAAAYN010000038">
    <property type="protein sequence ID" value="GAA3392430.1"/>
    <property type="molecule type" value="Genomic_DNA"/>
</dbReference>
<organism evidence="2 3">
    <name type="scientific">Cryptosporangium minutisporangium</name>
    <dbReference type="NCBI Taxonomy" id="113569"/>
    <lineage>
        <taxon>Bacteria</taxon>
        <taxon>Bacillati</taxon>
        <taxon>Actinomycetota</taxon>
        <taxon>Actinomycetes</taxon>
        <taxon>Cryptosporangiales</taxon>
        <taxon>Cryptosporangiaceae</taxon>
        <taxon>Cryptosporangium</taxon>
    </lineage>
</organism>
<protein>
    <submittedName>
        <fullName evidence="2">VOC family protein</fullName>
    </submittedName>
</protein>
<accession>A0ABP6T3Q4</accession>
<dbReference type="Pfam" id="PF00903">
    <property type="entry name" value="Glyoxalase"/>
    <property type="match status" value="1"/>
</dbReference>
<gene>
    <name evidence="2" type="ORF">GCM10020369_54050</name>
</gene>
<feature type="domain" description="VOC" evidence="1">
    <location>
        <begin position="160"/>
        <end position="278"/>
    </location>
</feature>
<dbReference type="InterPro" id="IPR037523">
    <property type="entry name" value="VOC_core"/>
</dbReference>
<comment type="caution">
    <text evidence="2">The sequence shown here is derived from an EMBL/GenBank/DDBJ whole genome shotgun (WGS) entry which is preliminary data.</text>
</comment>
<dbReference type="PROSITE" id="PS51819">
    <property type="entry name" value="VOC"/>
    <property type="match status" value="1"/>
</dbReference>
<evidence type="ECO:0000259" key="1">
    <source>
        <dbReference type="PROSITE" id="PS51819"/>
    </source>
</evidence>
<dbReference type="InterPro" id="IPR029068">
    <property type="entry name" value="Glyas_Bleomycin-R_OHBP_Dase"/>
</dbReference>
<proteinExistence type="predicted"/>
<keyword evidence="3" id="KW-1185">Reference proteome</keyword>
<evidence type="ECO:0000313" key="2">
    <source>
        <dbReference type="EMBL" id="GAA3392430.1"/>
    </source>
</evidence>
<sequence length="311" mass="34799">MPVEECAPVTILRIERAVYAVDDIATCARFFEDFGLLPSTASDRVVELTTLTGQVVELRPIDDPDLPAPVEPGNTIREVVWGVDRQESLDALVEDLRRDRTVTVDQNGVAHTVDETGFGLGLAVAAPTEADPTSFATNAYGNVQRWNKGLDPTATVRPLRICHVALNIPKDGREKAIDFYLDRLHFRATDRVLKMGTFMQCEGDDDQHNLLLCHRPDRAGVNHTSYEVRNFDEVIVGGNQMIAAGWQEARRLGRHTVGSNVFRFFHAPCGGRVEYAADMDRVDASYGERVHEETPPHHLWTLRSNREKAEQ</sequence>
<reference evidence="3" key="1">
    <citation type="journal article" date="2019" name="Int. J. Syst. Evol. Microbiol.">
        <title>The Global Catalogue of Microorganisms (GCM) 10K type strain sequencing project: providing services to taxonomists for standard genome sequencing and annotation.</title>
        <authorList>
            <consortium name="The Broad Institute Genomics Platform"/>
            <consortium name="The Broad Institute Genome Sequencing Center for Infectious Disease"/>
            <person name="Wu L."/>
            <person name="Ma J."/>
        </authorList>
    </citation>
    <scope>NUCLEOTIDE SEQUENCE [LARGE SCALE GENOMIC DNA]</scope>
    <source>
        <strain evidence="3">JCM 9458</strain>
    </source>
</reference>
<name>A0ABP6T3Q4_9ACTN</name>
<dbReference type="Proteomes" id="UP001501676">
    <property type="component" value="Unassembled WGS sequence"/>
</dbReference>
<evidence type="ECO:0000313" key="3">
    <source>
        <dbReference type="Proteomes" id="UP001501676"/>
    </source>
</evidence>
<dbReference type="Gene3D" id="3.10.180.10">
    <property type="entry name" value="2,3-Dihydroxybiphenyl 1,2-Dioxygenase, domain 1"/>
    <property type="match status" value="1"/>
</dbReference>